<dbReference type="OrthoDB" id="56770at2157"/>
<dbReference type="PANTHER" id="PTHR35902:SF3">
    <property type="entry name" value="NPCBM-ASSOCIATED, NEW3 DOMAIN OF ALPHA-GALACTOSIDASE"/>
    <property type="match status" value="1"/>
</dbReference>
<protein>
    <recommendedName>
        <fullName evidence="4">S-layer protein</fullName>
    </recommendedName>
</protein>
<keyword evidence="1" id="KW-0812">Transmembrane</keyword>
<accession>A0A1W6JY00</accession>
<name>A0A1W6JY00_9CREN</name>
<dbReference type="PANTHER" id="PTHR35902">
    <property type="entry name" value="S-LAYER DOMAIN-LIKE PROTEIN-RELATED"/>
    <property type="match status" value="1"/>
</dbReference>
<evidence type="ECO:0000313" key="2">
    <source>
        <dbReference type="EMBL" id="ARM75074.1"/>
    </source>
</evidence>
<keyword evidence="1" id="KW-0472">Membrane</keyword>
<dbReference type="STRING" id="282676.B6F84_02865"/>
<sequence>MKSTVRKLTIGLLSILIALEIFSFGSISFANSTSITISGYANPTQLLAPGETEVPITFTIINLGTTLYNVNITPLNYYPLEVYNYYNSSDIINIPKLASGSEVNVTFIYNVLPSAKDGIYKVPLMINSSEGNEKEYFPVPVLGYVKISGESIWGSESSPQIVSPGETNVPLTLVLINDGNVMASNVSLNFTSKYPIKFDQNSTFVGYLPVGEPVEVPVYASVYSNATTGVYNLPIIVHYFNNSIQKITIPVSIDGYENFSISAIWGSTTEPITASPGSTQLPLTFIVKNLGDVTATNVSLTIVKDYPISTSQNNIYIGIIPAGEENLGSITANVYANATPGVYYVPVIIHYFDSSSLEYVPIVISSPKISINMITLPPQIFPGFYNVRIEAILTNYGTGIAEDANISLQSPFKIVSPSNFSIGAIPIGSPINVTFLINVPNSTTPGNYTLKFTVNYDGGKIIKDEVITIYPKANIIIEKVIYNSITPGASKVPVTFVLKNIGDVTAKNIVVYLGSSNVISPYVSSSDELAALTASEQDIGDLKPDQSINVTYVVDISGGVSPGTYPATLIMVWNQTGSLIPFEESQTVNITVSPSAISQFTSNITSNPLVLLLIIVVIVLIIAVIIIAVRARGKK</sequence>
<feature type="transmembrane region" description="Helical" evidence="1">
    <location>
        <begin position="609"/>
        <end position="629"/>
    </location>
</feature>
<keyword evidence="1" id="KW-1133">Transmembrane helix</keyword>
<dbReference type="EMBL" id="CP020477">
    <property type="protein sequence ID" value="ARM75074.1"/>
    <property type="molecule type" value="Genomic_DNA"/>
</dbReference>
<dbReference type="RefSeq" id="WP_148690831.1">
    <property type="nucleotide sequence ID" value="NZ_CP020477.1"/>
</dbReference>
<dbReference type="Proteomes" id="UP000193404">
    <property type="component" value="Chromosome"/>
</dbReference>
<evidence type="ECO:0000313" key="3">
    <source>
        <dbReference type="Proteomes" id="UP000193404"/>
    </source>
</evidence>
<dbReference type="GeneID" id="41589826"/>
<dbReference type="AlphaFoldDB" id="A0A1W6JY00"/>
<keyword evidence="3" id="KW-1185">Reference proteome</keyword>
<organism evidence="2 3">
    <name type="scientific">Acidianus manzaensis</name>
    <dbReference type="NCBI Taxonomy" id="282676"/>
    <lineage>
        <taxon>Archaea</taxon>
        <taxon>Thermoproteota</taxon>
        <taxon>Thermoprotei</taxon>
        <taxon>Sulfolobales</taxon>
        <taxon>Sulfolobaceae</taxon>
        <taxon>Acidianus</taxon>
    </lineage>
</organism>
<proteinExistence type="predicted"/>
<reference evidence="2 3" key="1">
    <citation type="submission" date="2017-03" db="EMBL/GenBank/DDBJ databases">
        <title>Sulfur activation and transportation mechanism of thermophilic Archaea Acidianus manzaensis YN-25.</title>
        <authorList>
            <person name="Ma Y."/>
            <person name="Yang Y."/>
            <person name="Xia J."/>
        </authorList>
    </citation>
    <scope>NUCLEOTIDE SEQUENCE [LARGE SCALE GENOMIC DNA]</scope>
    <source>
        <strain evidence="2 3">YN-25</strain>
    </source>
</reference>
<evidence type="ECO:0008006" key="4">
    <source>
        <dbReference type="Google" id="ProtNLM"/>
    </source>
</evidence>
<evidence type="ECO:0000256" key="1">
    <source>
        <dbReference type="SAM" id="Phobius"/>
    </source>
</evidence>
<dbReference type="KEGG" id="aman:B6F84_02865"/>
<gene>
    <name evidence="2" type="ORF">B6F84_02865</name>
</gene>